<evidence type="ECO:0000256" key="1">
    <source>
        <dbReference type="ARBA" id="ARBA00022722"/>
    </source>
</evidence>
<organism evidence="5 6">
    <name type="scientific">Clostridium vincentii</name>
    <dbReference type="NCBI Taxonomy" id="52704"/>
    <lineage>
        <taxon>Bacteria</taxon>
        <taxon>Bacillati</taxon>
        <taxon>Bacillota</taxon>
        <taxon>Clostridia</taxon>
        <taxon>Eubacteriales</taxon>
        <taxon>Clostridiaceae</taxon>
        <taxon>Clostridium</taxon>
    </lineage>
</organism>
<keyword evidence="1" id="KW-0540">Nuclease</keyword>
<feature type="domain" description="Exonuclease" evidence="4">
    <location>
        <begin position="12"/>
        <end position="198"/>
    </location>
</feature>
<dbReference type="GO" id="GO:0000175">
    <property type="term" value="F:3'-5'-RNA exonuclease activity"/>
    <property type="evidence" value="ECO:0007669"/>
    <property type="project" value="InterPro"/>
</dbReference>
<dbReference type="CDD" id="cd06133">
    <property type="entry name" value="ERI-1_3'hExo_like"/>
    <property type="match status" value="1"/>
</dbReference>
<proteinExistence type="predicted"/>
<dbReference type="RefSeq" id="WP_242980729.1">
    <property type="nucleotide sequence ID" value="NZ_PVXQ01000041.1"/>
</dbReference>
<protein>
    <submittedName>
        <fullName evidence="5">Sporulation inhibitor KapD</fullName>
    </submittedName>
</protein>
<dbReference type="GO" id="GO:0003676">
    <property type="term" value="F:nucleic acid binding"/>
    <property type="evidence" value="ECO:0007669"/>
    <property type="project" value="InterPro"/>
</dbReference>
<dbReference type="PANTHER" id="PTHR23044:SF61">
    <property type="entry name" value="3'-5' EXORIBONUCLEASE 1-RELATED"/>
    <property type="match status" value="1"/>
</dbReference>
<dbReference type="InterPro" id="IPR051274">
    <property type="entry name" value="3-5_Exoribonuclease"/>
</dbReference>
<sequence length="256" mass="29809">MNTSYIVRRKTKYELYDLEFNQKLPTKEIESQDTSSLPFEILQIGALKLTEKLQITSTFNSLIKPTVYTTIHPYVESLTKINKDKVSSCKNFVSVYEDFSNFIGKDEPVLCVWGTVDIKELHRNLKFYDLATSSIPKYYIDIQKYASKYFKVPKGTKIGLKNAIELLNISTNGEFHDALNDAYYTSEVFKKIYDDTMIPTIYMPPRSKRITQPKEEIDLVSLINQFEKMYNRQMSPEESDIIKLAYVMGKTNQFIK</sequence>
<evidence type="ECO:0000313" key="6">
    <source>
        <dbReference type="Proteomes" id="UP000239471"/>
    </source>
</evidence>
<dbReference type="PANTHER" id="PTHR23044">
    <property type="entry name" value="3'-5' EXONUCLEASE ERI1-RELATED"/>
    <property type="match status" value="1"/>
</dbReference>
<dbReference type="SMART" id="SM00479">
    <property type="entry name" value="EXOIII"/>
    <property type="match status" value="1"/>
</dbReference>
<dbReference type="SUPFAM" id="SSF53098">
    <property type="entry name" value="Ribonuclease H-like"/>
    <property type="match status" value="1"/>
</dbReference>
<keyword evidence="2" id="KW-0378">Hydrolase</keyword>
<evidence type="ECO:0000256" key="3">
    <source>
        <dbReference type="ARBA" id="ARBA00022839"/>
    </source>
</evidence>
<keyword evidence="3" id="KW-0269">Exonuclease</keyword>
<accession>A0A2T0BAD7</accession>
<name>A0A2T0BAD7_9CLOT</name>
<gene>
    <name evidence="5" type="ORF">CLVI_29190</name>
</gene>
<reference evidence="5 6" key="1">
    <citation type="submission" date="2018-03" db="EMBL/GenBank/DDBJ databases">
        <title>Genome sequence of Clostridium vincentii DSM 10228.</title>
        <authorList>
            <person name="Poehlein A."/>
            <person name="Daniel R."/>
        </authorList>
    </citation>
    <scope>NUCLEOTIDE SEQUENCE [LARGE SCALE GENOMIC DNA]</scope>
    <source>
        <strain evidence="5 6">DSM 10228</strain>
    </source>
</reference>
<dbReference type="InterPro" id="IPR047201">
    <property type="entry name" value="ERI-1_3'hExo-like"/>
</dbReference>
<dbReference type="Pfam" id="PF00929">
    <property type="entry name" value="RNase_T"/>
    <property type="match status" value="1"/>
</dbReference>
<dbReference type="InterPro" id="IPR013520">
    <property type="entry name" value="Ribonucl_H"/>
</dbReference>
<dbReference type="AlphaFoldDB" id="A0A2T0BAD7"/>
<evidence type="ECO:0000313" key="5">
    <source>
        <dbReference type="EMBL" id="PRR80861.1"/>
    </source>
</evidence>
<dbReference type="InterPro" id="IPR012337">
    <property type="entry name" value="RNaseH-like_sf"/>
</dbReference>
<evidence type="ECO:0000259" key="4">
    <source>
        <dbReference type="SMART" id="SM00479"/>
    </source>
</evidence>
<evidence type="ECO:0000256" key="2">
    <source>
        <dbReference type="ARBA" id="ARBA00022801"/>
    </source>
</evidence>
<dbReference type="EMBL" id="PVXQ01000041">
    <property type="protein sequence ID" value="PRR80861.1"/>
    <property type="molecule type" value="Genomic_DNA"/>
</dbReference>
<keyword evidence="6" id="KW-1185">Reference proteome</keyword>
<comment type="caution">
    <text evidence="5">The sequence shown here is derived from an EMBL/GenBank/DDBJ whole genome shotgun (WGS) entry which is preliminary data.</text>
</comment>
<dbReference type="Gene3D" id="3.30.420.10">
    <property type="entry name" value="Ribonuclease H-like superfamily/Ribonuclease H"/>
    <property type="match status" value="1"/>
</dbReference>
<dbReference type="InterPro" id="IPR036397">
    <property type="entry name" value="RNaseH_sf"/>
</dbReference>
<dbReference type="Proteomes" id="UP000239471">
    <property type="component" value="Unassembled WGS sequence"/>
</dbReference>